<protein>
    <submittedName>
        <fullName evidence="1">ADP-ribosyl-[dinitrogen reductase] hydrolase</fullName>
        <ecNumber evidence="1">3.2.2.24</ecNumber>
    </submittedName>
</protein>
<dbReference type="PANTHER" id="PTHR16222:SF12">
    <property type="entry name" value="ADP-RIBOSYLGLYCOHYDROLASE-RELATED"/>
    <property type="match status" value="1"/>
</dbReference>
<proteinExistence type="predicted"/>
<evidence type="ECO:0000313" key="2">
    <source>
        <dbReference type="Proteomes" id="UP001242480"/>
    </source>
</evidence>
<comment type="caution">
    <text evidence="1">The sequence shown here is derived from an EMBL/GenBank/DDBJ whole genome shotgun (WGS) entry which is preliminary data.</text>
</comment>
<reference evidence="1 2" key="1">
    <citation type="submission" date="2023-07" db="EMBL/GenBank/DDBJ databases">
        <title>Genomic Encyclopedia of Type Strains, Phase IV (KMG-IV): sequencing the most valuable type-strain genomes for metagenomic binning, comparative biology and taxonomic classification.</title>
        <authorList>
            <person name="Goeker M."/>
        </authorList>
    </citation>
    <scope>NUCLEOTIDE SEQUENCE [LARGE SCALE GENOMIC DNA]</scope>
    <source>
        <strain evidence="1 2">DSM 19619</strain>
    </source>
</reference>
<keyword evidence="1" id="KW-0326">Glycosidase</keyword>
<dbReference type="InterPro" id="IPR005502">
    <property type="entry name" value="Ribosyl_crysJ1"/>
</dbReference>
<organism evidence="1 2">
    <name type="scientific">Labrys wisconsinensis</name>
    <dbReference type="NCBI Taxonomy" id="425677"/>
    <lineage>
        <taxon>Bacteria</taxon>
        <taxon>Pseudomonadati</taxon>
        <taxon>Pseudomonadota</taxon>
        <taxon>Alphaproteobacteria</taxon>
        <taxon>Hyphomicrobiales</taxon>
        <taxon>Xanthobacteraceae</taxon>
        <taxon>Labrys</taxon>
    </lineage>
</organism>
<evidence type="ECO:0000313" key="1">
    <source>
        <dbReference type="EMBL" id="MDQ0472630.1"/>
    </source>
</evidence>
<dbReference type="Proteomes" id="UP001242480">
    <property type="component" value="Unassembled WGS sequence"/>
</dbReference>
<dbReference type="Gene3D" id="1.10.4080.10">
    <property type="entry name" value="ADP-ribosylation/Crystallin J1"/>
    <property type="match status" value="1"/>
</dbReference>
<keyword evidence="2" id="KW-1185">Reference proteome</keyword>
<dbReference type="EC" id="3.2.2.24" evidence="1"/>
<dbReference type="PANTHER" id="PTHR16222">
    <property type="entry name" value="ADP-RIBOSYLGLYCOHYDROLASE"/>
    <property type="match status" value="1"/>
</dbReference>
<name>A0ABU0JEC6_9HYPH</name>
<dbReference type="EMBL" id="JAUSVX010000013">
    <property type="protein sequence ID" value="MDQ0472630.1"/>
    <property type="molecule type" value="Genomic_DNA"/>
</dbReference>
<dbReference type="InterPro" id="IPR036705">
    <property type="entry name" value="Ribosyl_crysJ1_sf"/>
</dbReference>
<sequence length="416" mass="43344">MAERPFGRDSIEAASEIRRRFMEWHAWPEGDGAGPGAAELSATLAALLARGAHLAVACEGGPDEAAMVAACLLADMGLGPDIAIRRVLEAVGPVVSRQGLLKAWREEGGRTPPVGRRDDGASIRDRAVGALVGLAAGDAVGTTIEFQAKPAHALLTDMIGGGPFQLAAGEWTDDTAMALALADSLRENPDLDPAALMTRFVEWHENGRYSCTGWCFDIGGTTLQALLHFKRTGNPLAGSRDPGTAGNGALMRLSPVAIRHWNDRSKLQDVARTQTITTHAADECIEASGILADLLADAIAGKPLADILDGPAALRIKGGWRGLAREDIRGSGYVVHTLQAAVWAVSRTTDFRSAILLAANLGEDADTTAAVAGQIAGAVYGLSGIPGEWLERLALKPLILRLAGDLADAADGAGPA</sequence>
<dbReference type="Pfam" id="PF03747">
    <property type="entry name" value="ADP_ribosyl_GH"/>
    <property type="match status" value="1"/>
</dbReference>
<dbReference type="SUPFAM" id="SSF101478">
    <property type="entry name" value="ADP-ribosylglycohydrolase"/>
    <property type="match status" value="1"/>
</dbReference>
<dbReference type="InterPro" id="IPR050792">
    <property type="entry name" value="ADP-ribosylglycohydrolase"/>
</dbReference>
<gene>
    <name evidence="1" type="ORF">QO011_005660</name>
</gene>
<dbReference type="GO" id="GO:0047407">
    <property type="term" value="F:ADP-ribosyl-[dinitrogen reductase] hydrolase activity"/>
    <property type="evidence" value="ECO:0007669"/>
    <property type="project" value="UniProtKB-EC"/>
</dbReference>
<accession>A0ABU0JEC6</accession>
<keyword evidence="1" id="KW-0378">Hydrolase</keyword>
<dbReference type="RefSeq" id="WP_307279728.1">
    <property type="nucleotide sequence ID" value="NZ_JAUSVX010000013.1"/>
</dbReference>